<sequence>MLCTNPVQSVEKTFQLTRADKDLLSKPEYDVQAWCMLLNDKVTFRMQWPQYADLHVNGMPVRTINRPGSQLLGLNGRDDGPIIKTYTKDGINKICLTGCDPRIFCIGVRIVKRRTVQQILNMIPKESDGERFEEALARVIRCVNGGTATDNADSDSDLEVVADFFGVNLRCPSAVDFTIPFF</sequence>
<protein>
    <submittedName>
        <fullName evidence="1">Uncharacterized protein</fullName>
    </submittedName>
</protein>
<dbReference type="EMBL" id="OIVN01004046">
    <property type="protein sequence ID" value="SPD15140.1"/>
    <property type="molecule type" value="Genomic_DNA"/>
</dbReference>
<accession>A0A2N9HTN6</accession>
<dbReference type="AlphaFoldDB" id="A0A2N9HTN6"/>
<organism evidence="1">
    <name type="scientific">Fagus sylvatica</name>
    <name type="common">Beechnut</name>
    <dbReference type="NCBI Taxonomy" id="28930"/>
    <lineage>
        <taxon>Eukaryota</taxon>
        <taxon>Viridiplantae</taxon>
        <taxon>Streptophyta</taxon>
        <taxon>Embryophyta</taxon>
        <taxon>Tracheophyta</taxon>
        <taxon>Spermatophyta</taxon>
        <taxon>Magnoliopsida</taxon>
        <taxon>eudicotyledons</taxon>
        <taxon>Gunneridae</taxon>
        <taxon>Pentapetalae</taxon>
        <taxon>rosids</taxon>
        <taxon>fabids</taxon>
        <taxon>Fagales</taxon>
        <taxon>Fagaceae</taxon>
        <taxon>Fagus</taxon>
    </lineage>
</organism>
<proteinExistence type="predicted"/>
<name>A0A2N9HTN6_FAGSY</name>
<dbReference type="PANTHER" id="PTHR10782:SF102">
    <property type="entry name" value="E3 SUMO-PROTEIN LIGASE SIZ1"/>
    <property type="match status" value="1"/>
</dbReference>
<dbReference type="GO" id="GO:0000785">
    <property type="term" value="C:chromatin"/>
    <property type="evidence" value="ECO:0007669"/>
    <property type="project" value="TreeGrafter"/>
</dbReference>
<reference evidence="1" key="1">
    <citation type="submission" date="2018-02" db="EMBL/GenBank/DDBJ databases">
        <authorList>
            <person name="Cohen D.B."/>
            <person name="Kent A.D."/>
        </authorList>
    </citation>
    <scope>NUCLEOTIDE SEQUENCE</scope>
</reference>
<dbReference type="GO" id="GO:0061665">
    <property type="term" value="F:SUMO ligase activity"/>
    <property type="evidence" value="ECO:0007669"/>
    <property type="project" value="TreeGrafter"/>
</dbReference>
<evidence type="ECO:0000313" key="1">
    <source>
        <dbReference type="EMBL" id="SPD15140.1"/>
    </source>
</evidence>
<dbReference type="PANTHER" id="PTHR10782">
    <property type="entry name" value="ZINC FINGER MIZ DOMAIN-CONTAINING PROTEIN"/>
    <property type="match status" value="1"/>
</dbReference>
<gene>
    <name evidence="1" type="ORF">FSB_LOCUS43022</name>
</gene>
<dbReference type="GO" id="GO:0016925">
    <property type="term" value="P:protein sumoylation"/>
    <property type="evidence" value="ECO:0007669"/>
    <property type="project" value="TreeGrafter"/>
</dbReference>